<dbReference type="GO" id="GO:0019546">
    <property type="term" value="P:L-arginine deiminase pathway"/>
    <property type="evidence" value="ECO:0007669"/>
    <property type="project" value="TreeGrafter"/>
</dbReference>
<keyword evidence="4 8" id="KW-0418">Kinase</keyword>
<evidence type="ECO:0000256" key="2">
    <source>
        <dbReference type="ARBA" id="ARBA00020752"/>
    </source>
</evidence>
<sequence>MTRESESGAEPESEADEDASEYEPIGDDPKFDLDVEPPRFWGTPREKPLCVVALGGNAIKPPDAEGTFAEQMEAVERTAAQVVELMKAGYKVVLTHGNGPQVGSLLLQQEQGEPPAQPLEACGAMSQGWIGYMLCQQMYRQLEQRWKHVPVATILTQTVIDPDDPALENPTKPVGPFVDAAKADEMREAGMTVREVRDTGDTDYRRVVPSPEPKGIVEETPVKRLIDQRDLVICGGGGGVPVARHRGEIDGYDAVVDKDRLTQVIGHVLDADILVILTDADGAYVDFGTPDERRIDEASAAEMREHLDDGQFPEGSMGPKVAAACEFVEGDSERERRAVIASLDNAVDALESGDGTTVVE</sequence>
<proteinExistence type="inferred from homology"/>
<evidence type="ECO:0000256" key="5">
    <source>
        <dbReference type="NCBIfam" id="TIGR00746"/>
    </source>
</evidence>
<dbReference type="InParanoid" id="M0MBT7"/>
<dbReference type="GO" id="GO:0008804">
    <property type="term" value="F:carbamate kinase activity"/>
    <property type="evidence" value="ECO:0007669"/>
    <property type="project" value="UniProtKB-UniRule"/>
</dbReference>
<evidence type="ECO:0000256" key="1">
    <source>
        <dbReference type="ARBA" id="ARBA00011066"/>
    </source>
</evidence>
<feature type="compositionally biased region" description="Acidic residues" evidence="6">
    <location>
        <begin position="7"/>
        <end position="26"/>
    </location>
</feature>
<comment type="caution">
    <text evidence="8">The sequence shown here is derived from an EMBL/GenBank/DDBJ whole genome shotgun (WGS) entry which is preliminary data.</text>
</comment>
<name>M0MBT7_9EURY</name>
<dbReference type="PATRIC" id="fig|1227455.4.peg.2961"/>
<dbReference type="CDD" id="cd04235">
    <property type="entry name" value="AAK_CK"/>
    <property type="match status" value="1"/>
</dbReference>
<dbReference type="Pfam" id="PF00696">
    <property type="entry name" value="AA_kinase"/>
    <property type="match status" value="1"/>
</dbReference>
<evidence type="ECO:0000256" key="4">
    <source>
        <dbReference type="ARBA" id="ARBA00022777"/>
    </source>
</evidence>
<protein>
    <recommendedName>
        <fullName evidence="2 5">Carbamate kinase</fullName>
        <ecNumber evidence="5">2.7.2.2</ecNumber>
    </recommendedName>
</protein>
<dbReference type="NCBIfam" id="TIGR00746">
    <property type="entry name" value="arcC"/>
    <property type="match status" value="1"/>
</dbReference>
<evidence type="ECO:0000313" key="9">
    <source>
        <dbReference type="Proteomes" id="UP000011669"/>
    </source>
</evidence>
<dbReference type="InterPro" id="IPR003964">
    <property type="entry name" value="Carb_kinase"/>
</dbReference>
<accession>M0MBT7</accession>
<evidence type="ECO:0000256" key="3">
    <source>
        <dbReference type="ARBA" id="ARBA00022679"/>
    </source>
</evidence>
<evidence type="ECO:0000313" key="8">
    <source>
        <dbReference type="EMBL" id="EMA43211.1"/>
    </source>
</evidence>
<dbReference type="PRINTS" id="PR01469">
    <property type="entry name" value="CARBMTKINASE"/>
</dbReference>
<dbReference type="OrthoDB" id="31128at2157"/>
<dbReference type="PIRSF" id="PIRSF000723">
    <property type="entry name" value="Carbamate_kin"/>
    <property type="match status" value="1"/>
</dbReference>
<evidence type="ECO:0000256" key="6">
    <source>
        <dbReference type="SAM" id="MobiDB-lite"/>
    </source>
</evidence>
<comment type="similarity">
    <text evidence="1">Belongs to the carbamate kinase family.</text>
</comment>
<gene>
    <name evidence="8" type="ORF">C449_14572</name>
</gene>
<dbReference type="GO" id="GO:0005829">
    <property type="term" value="C:cytosol"/>
    <property type="evidence" value="ECO:0007669"/>
    <property type="project" value="TreeGrafter"/>
</dbReference>
<organism evidence="8 9">
    <name type="scientific">Halococcus saccharolyticus DSM 5350</name>
    <dbReference type="NCBI Taxonomy" id="1227455"/>
    <lineage>
        <taxon>Archaea</taxon>
        <taxon>Methanobacteriati</taxon>
        <taxon>Methanobacteriota</taxon>
        <taxon>Stenosarchaea group</taxon>
        <taxon>Halobacteria</taxon>
        <taxon>Halobacteriales</taxon>
        <taxon>Halococcaceae</taxon>
        <taxon>Halococcus</taxon>
    </lineage>
</organism>
<dbReference type="FunFam" id="3.40.1160.10:FF:000007">
    <property type="entry name" value="Carbamate kinase"/>
    <property type="match status" value="1"/>
</dbReference>
<dbReference type="PANTHER" id="PTHR30409">
    <property type="entry name" value="CARBAMATE KINASE"/>
    <property type="match status" value="1"/>
</dbReference>
<dbReference type="STRING" id="1227455.C449_14572"/>
<dbReference type="InterPro" id="IPR001048">
    <property type="entry name" value="Asp/Glu/Uridylate_kinase"/>
</dbReference>
<evidence type="ECO:0000259" key="7">
    <source>
        <dbReference type="Pfam" id="PF00696"/>
    </source>
</evidence>
<feature type="compositionally biased region" description="Basic and acidic residues" evidence="6">
    <location>
        <begin position="27"/>
        <end position="37"/>
    </location>
</feature>
<dbReference type="AlphaFoldDB" id="M0MBT7"/>
<dbReference type="Gene3D" id="3.40.1160.10">
    <property type="entry name" value="Acetylglutamate kinase-like"/>
    <property type="match status" value="1"/>
</dbReference>
<dbReference type="NCBIfam" id="NF009007">
    <property type="entry name" value="PRK12352.1"/>
    <property type="match status" value="1"/>
</dbReference>
<dbReference type="EMBL" id="AOMD01000030">
    <property type="protein sequence ID" value="EMA43211.1"/>
    <property type="molecule type" value="Genomic_DNA"/>
</dbReference>
<dbReference type="EC" id="2.7.2.2" evidence="5"/>
<keyword evidence="3" id="KW-0808">Transferase</keyword>
<dbReference type="PANTHER" id="PTHR30409:SF1">
    <property type="entry name" value="CARBAMATE KINASE-RELATED"/>
    <property type="match status" value="1"/>
</dbReference>
<keyword evidence="9" id="KW-1185">Reference proteome</keyword>
<dbReference type="Proteomes" id="UP000011669">
    <property type="component" value="Unassembled WGS sequence"/>
</dbReference>
<dbReference type="InterPro" id="IPR036393">
    <property type="entry name" value="AceGlu_kinase-like_sf"/>
</dbReference>
<dbReference type="RefSeq" id="WP_006078769.1">
    <property type="nucleotide sequence ID" value="NZ_AOMD01000030.1"/>
</dbReference>
<reference evidence="8 9" key="1">
    <citation type="journal article" date="2014" name="PLoS Genet.">
        <title>Phylogenetically driven sequencing of extremely halophilic archaea reveals strategies for static and dynamic osmo-response.</title>
        <authorList>
            <person name="Becker E.A."/>
            <person name="Seitzer P.M."/>
            <person name="Tritt A."/>
            <person name="Larsen D."/>
            <person name="Krusor M."/>
            <person name="Yao A.I."/>
            <person name="Wu D."/>
            <person name="Madern D."/>
            <person name="Eisen J.A."/>
            <person name="Darling A.E."/>
            <person name="Facciotti M.T."/>
        </authorList>
    </citation>
    <scope>NUCLEOTIDE SEQUENCE [LARGE SCALE GENOMIC DNA]</scope>
    <source>
        <strain evidence="8 9">DSM 5350</strain>
    </source>
</reference>
<feature type="region of interest" description="Disordered" evidence="6">
    <location>
        <begin position="1"/>
        <end position="39"/>
    </location>
</feature>
<dbReference type="SUPFAM" id="SSF53633">
    <property type="entry name" value="Carbamate kinase-like"/>
    <property type="match status" value="1"/>
</dbReference>
<feature type="domain" description="Aspartate/glutamate/uridylate kinase" evidence="7">
    <location>
        <begin position="49"/>
        <end position="331"/>
    </location>
</feature>